<dbReference type="PROSITE" id="PS50238">
    <property type="entry name" value="RHOGAP"/>
    <property type="match status" value="1"/>
</dbReference>
<keyword evidence="2" id="KW-0343">GTPase activation</keyword>
<dbReference type="InterPro" id="IPR037858">
    <property type="entry name" value="RhoGAP_ARAP"/>
</dbReference>
<dbReference type="PANTHER" id="PTHR45899:SF2">
    <property type="entry name" value="RHO GTPASE ACTIVATING PROTEIN AT 15B, ISOFORM C"/>
    <property type="match status" value="1"/>
</dbReference>
<dbReference type="InterPro" id="IPR008936">
    <property type="entry name" value="Rho_GTPase_activation_prot"/>
</dbReference>
<dbReference type="GO" id="GO:0007165">
    <property type="term" value="P:signal transduction"/>
    <property type="evidence" value="ECO:0007669"/>
    <property type="project" value="InterPro"/>
</dbReference>
<dbReference type="GO" id="GO:0071944">
    <property type="term" value="C:cell periphery"/>
    <property type="evidence" value="ECO:0007669"/>
    <property type="project" value="UniProtKB-ARBA"/>
</dbReference>
<dbReference type="Pfam" id="PF00620">
    <property type="entry name" value="RhoGAP"/>
    <property type="match status" value="1"/>
</dbReference>
<dbReference type="SMART" id="SM00324">
    <property type="entry name" value="RhoGAP"/>
    <property type="match status" value="1"/>
</dbReference>
<evidence type="ECO:0000313" key="8">
    <source>
        <dbReference type="EMBL" id="JAS70959.1"/>
    </source>
</evidence>
<dbReference type="InterPro" id="IPR000198">
    <property type="entry name" value="RhoGAP_dom"/>
</dbReference>
<gene>
    <name evidence="8" type="ORF">g.34445</name>
</gene>
<feature type="compositionally biased region" description="Polar residues" evidence="5">
    <location>
        <begin position="117"/>
        <end position="131"/>
    </location>
</feature>
<feature type="domain" description="PH" evidence="6">
    <location>
        <begin position="653"/>
        <end position="758"/>
    </location>
</feature>
<feature type="region of interest" description="Disordered" evidence="5">
    <location>
        <begin position="1"/>
        <end position="64"/>
    </location>
</feature>
<protein>
    <recommendedName>
        <fullName evidence="9">Arf-GAP with Rho-GAP domain, ANK repeat and PH domain-containing protein 2</fullName>
    </recommendedName>
</protein>
<feature type="compositionally biased region" description="Pro residues" evidence="5">
    <location>
        <begin position="177"/>
        <end position="188"/>
    </location>
</feature>
<organism evidence="8">
    <name type="scientific">Homalodisca liturata</name>
    <dbReference type="NCBI Taxonomy" id="320908"/>
    <lineage>
        <taxon>Eukaryota</taxon>
        <taxon>Metazoa</taxon>
        <taxon>Ecdysozoa</taxon>
        <taxon>Arthropoda</taxon>
        <taxon>Hexapoda</taxon>
        <taxon>Insecta</taxon>
        <taxon>Pterygota</taxon>
        <taxon>Neoptera</taxon>
        <taxon>Paraneoptera</taxon>
        <taxon>Hemiptera</taxon>
        <taxon>Auchenorrhyncha</taxon>
        <taxon>Membracoidea</taxon>
        <taxon>Cicadellidae</taxon>
        <taxon>Cicadellinae</taxon>
        <taxon>Proconiini</taxon>
        <taxon>Homalodisca</taxon>
    </lineage>
</organism>
<dbReference type="PROSITE" id="PS50003">
    <property type="entry name" value="PH_DOMAIN"/>
    <property type="match status" value="1"/>
</dbReference>
<dbReference type="GO" id="GO:0005096">
    <property type="term" value="F:GTPase activator activity"/>
    <property type="evidence" value="ECO:0007669"/>
    <property type="project" value="UniProtKB-KW"/>
</dbReference>
<keyword evidence="3" id="KW-0963">Cytoplasm</keyword>
<dbReference type="InterPro" id="IPR001849">
    <property type="entry name" value="PH_domain"/>
</dbReference>
<dbReference type="Gene3D" id="3.10.20.90">
    <property type="entry name" value="Phosphatidylinositol 3-kinase Catalytic Subunit, Chain A, domain 1"/>
    <property type="match status" value="1"/>
</dbReference>
<feature type="compositionally biased region" description="Basic and acidic residues" evidence="5">
    <location>
        <begin position="581"/>
        <end position="590"/>
    </location>
</feature>
<comment type="subcellular location">
    <subcellularLocation>
        <location evidence="1">Cytoplasm</location>
    </subcellularLocation>
</comment>
<evidence type="ECO:0000256" key="3">
    <source>
        <dbReference type="ARBA" id="ARBA00022490"/>
    </source>
</evidence>
<evidence type="ECO:0000256" key="1">
    <source>
        <dbReference type="ARBA" id="ARBA00004496"/>
    </source>
</evidence>
<feature type="region of interest" description="Disordered" evidence="5">
    <location>
        <begin position="571"/>
        <end position="590"/>
    </location>
</feature>
<feature type="compositionally biased region" description="Polar residues" evidence="5">
    <location>
        <begin position="571"/>
        <end position="580"/>
    </location>
</feature>
<evidence type="ECO:0000256" key="2">
    <source>
        <dbReference type="ARBA" id="ARBA00022468"/>
    </source>
</evidence>
<name>A0A1B6H8G0_9HEMI</name>
<dbReference type="GO" id="GO:0005547">
    <property type="term" value="F:phosphatidylinositol-3,4,5-trisphosphate binding"/>
    <property type="evidence" value="ECO:0007669"/>
    <property type="project" value="InterPro"/>
</dbReference>
<dbReference type="GO" id="GO:0005737">
    <property type="term" value="C:cytoplasm"/>
    <property type="evidence" value="ECO:0007669"/>
    <property type="project" value="UniProtKB-SubCell"/>
</dbReference>
<evidence type="ECO:0000256" key="4">
    <source>
        <dbReference type="ARBA" id="ARBA00022737"/>
    </source>
</evidence>
<feature type="compositionally biased region" description="Polar residues" evidence="5">
    <location>
        <begin position="16"/>
        <end position="28"/>
    </location>
</feature>
<dbReference type="EMBL" id="GECU01036747">
    <property type="protein sequence ID" value="JAS70959.1"/>
    <property type="molecule type" value="Transcribed_RNA"/>
</dbReference>
<dbReference type="SMART" id="SM00233">
    <property type="entry name" value="PH"/>
    <property type="match status" value="3"/>
</dbReference>
<dbReference type="SUPFAM" id="SSF48350">
    <property type="entry name" value="GTPase activation domain, GAP"/>
    <property type="match status" value="1"/>
</dbReference>
<keyword evidence="4" id="KW-0677">Repeat</keyword>
<accession>A0A1B6H8G0</accession>
<feature type="region of interest" description="Disordered" evidence="5">
    <location>
        <begin position="163"/>
        <end position="206"/>
    </location>
</feature>
<dbReference type="Gene3D" id="2.30.29.30">
    <property type="entry name" value="Pleckstrin-homology domain (PH domain)/Phosphotyrosine-binding domain (PTB)"/>
    <property type="match status" value="2"/>
</dbReference>
<evidence type="ECO:0000259" key="6">
    <source>
        <dbReference type="PROSITE" id="PS50003"/>
    </source>
</evidence>
<dbReference type="SUPFAM" id="SSF50729">
    <property type="entry name" value="PH domain-like"/>
    <property type="match status" value="3"/>
</dbReference>
<dbReference type="CDD" id="cd04385">
    <property type="entry name" value="RhoGAP_ARAP"/>
    <property type="match status" value="1"/>
</dbReference>
<proteinExistence type="predicted"/>
<feature type="compositionally biased region" description="Polar residues" evidence="5">
    <location>
        <begin position="87"/>
        <end position="102"/>
    </location>
</feature>
<dbReference type="InterPro" id="IPR011993">
    <property type="entry name" value="PH-like_dom_sf"/>
</dbReference>
<dbReference type="GO" id="GO:0048699">
    <property type="term" value="P:generation of neurons"/>
    <property type="evidence" value="ECO:0007669"/>
    <property type="project" value="UniProtKB-ARBA"/>
</dbReference>
<dbReference type="InterPro" id="IPR029071">
    <property type="entry name" value="Ubiquitin-like_domsf"/>
</dbReference>
<evidence type="ECO:0000259" key="7">
    <source>
        <dbReference type="PROSITE" id="PS50238"/>
    </source>
</evidence>
<evidence type="ECO:0008006" key="9">
    <source>
        <dbReference type="Google" id="ProtNLM"/>
    </source>
</evidence>
<sequence length="1317" mass="148758">MEELHSKPIPLPRSSPVVNYQQDVNGSGQIKKPVPLPRSPAVPMTSSSRATEDEKTNSESSSFEDVITKGYNTLTKKIKNKLKSTSDNVQGKSKSVIETTKSVGLKTERSVRGILQKRQSGSPVVNSNNEGDSAKNRTNRCQSLPSEDIFSSIKFGSPIQQEQSDYVYESDDGDTSLPPPEYPPPPLPDESLYDEVSTKSSHSGSHGDYYTCPSLVSSLPDIESVRGYEDVPDLKHLSLCGGSDSNSSQSGDIVFDMKSRNNLYEDDSGISHNLNSLQTPDDKRVTVSRSDSWNFYDSVNIFKKPMGEQYVNVTIQDSAMSQLRDTQKGEQYVNVTIQDSAMSQLRDTQKGEQYVNVTICESNQSARLSMPGDHSDKKVAIGDYKTTPLKPLQPVKVADDISDLNKNTSIQRQNSVLSSVGSDCSSVSIPNELYLNWQPVMMRGLNQDITSRASDQTKNNVFASKSFFSEFDPLYLAADNKPVDRSAKAESLPAIKTDENICEFVDDFDIVSLPVPPTRYDSITEETKEQPDIPNDVEYFLYHRPTTGHHVSNETLTVDSKENLAENYNATSTLENSPSESPEKEMFPEKRKSNLVRWTSMKRAIKKVAESSNWSPGVMRKSAKIKDGEEAAVTCNEASSGVVERPYINSSSGPLHSGFLFRSPSGGEKQKDFVQKWVQLSEGRLTYSTERTSSNKDFILIEHIYSIQIGRENKQSTEGEDIYCMEISCSLRDKPHLVGSPGTTERRIWMQKLLESLTLVFPPRLTADYTRAGWCYLKEGINGAWLAAWILLHKRTLFFSPCSGEIDLRKARSIVLQDGEDGCGRVIEKGPLMRIDSPNCAFYLQMNEQRETKAWCRAIQQAALNNGALLHEQQLTKDDMPTIIDKCINFVYAHGSMSEGIYRRNGSNTNVMKLLAAFQKDAWAVQITRNEYTEHDVASVLKRFFRDMSEPLLTTQLHKVLCNAAVLECNEEEKVSMYRSLLEQLPPVNYVTTRRLMGHLHHIHQQCERNLMPVENLAAIWGPTLMHVESGMDPNWSKKESQVVNDLISLYPRLFHVDGAELAREQRIQEVLERYHNSVQQTPHTTKPSGDIKVWVYIGSRDSDCVSVTVNPQREALDVCNELCPKMNVYGHELCLLESVLGGALLRPLHHTERVLDTVLRWGYWDDQDCRDNCLILVINTIIRDIQPLAKPPVAQCGELRFADLKSKTFKVYVFEFSQAKLCYYKDKLGSVKLGEWKIEDIVWYIGHEPKRNPHTRWSLTFINKNNRNKRSKDNPFFGYTIAGTTRDEQLRWMAAMLVGEFPHVDLLPKPQLNFLE</sequence>
<reference evidence="8" key="1">
    <citation type="submission" date="2015-11" db="EMBL/GenBank/DDBJ databases">
        <title>De novo transcriptome assembly of four potential Pierce s Disease insect vectors from Arizona vineyards.</title>
        <authorList>
            <person name="Tassone E.E."/>
        </authorList>
    </citation>
    <scope>NUCLEOTIDE SEQUENCE</scope>
</reference>
<evidence type="ECO:0000256" key="5">
    <source>
        <dbReference type="SAM" id="MobiDB-lite"/>
    </source>
</evidence>
<feature type="domain" description="Rho-GAP" evidence="7">
    <location>
        <begin position="868"/>
        <end position="1055"/>
    </location>
</feature>
<dbReference type="Gene3D" id="1.10.555.10">
    <property type="entry name" value="Rho GTPase activation protein"/>
    <property type="match status" value="1"/>
</dbReference>
<dbReference type="InterPro" id="IPR052227">
    <property type="entry name" value="Arf-Rho-GAP_ANK-PH_domain"/>
</dbReference>
<dbReference type="SUPFAM" id="SSF54236">
    <property type="entry name" value="Ubiquitin-like"/>
    <property type="match status" value="1"/>
</dbReference>
<dbReference type="PANTHER" id="PTHR45899">
    <property type="entry name" value="RHO GTPASE ACTIVATING PROTEIN AT 15B, ISOFORM C"/>
    <property type="match status" value="1"/>
</dbReference>
<feature type="region of interest" description="Disordered" evidence="5">
    <location>
        <begin position="82"/>
        <end position="140"/>
    </location>
</feature>